<feature type="region of interest" description="Disordered" evidence="2">
    <location>
        <begin position="134"/>
        <end position="158"/>
    </location>
</feature>
<feature type="compositionally biased region" description="Basic and acidic residues" evidence="2">
    <location>
        <begin position="149"/>
        <end position="158"/>
    </location>
</feature>
<dbReference type="InterPro" id="IPR001040">
    <property type="entry name" value="TIF_eIF_4E"/>
</dbReference>
<evidence type="ECO:0000256" key="1">
    <source>
        <dbReference type="RuleBase" id="RU004374"/>
    </source>
</evidence>
<dbReference type="Proteomes" id="UP000605846">
    <property type="component" value="Unassembled WGS sequence"/>
</dbReference>
<reference evidence="3" key="1">
    <citation type="submission" date="2020-01" db="EMBL/GenBank/DDBJ databases">
        <title>Genome Sequencing of Three Apophysomyces-Like Fungal Strains Confirms a Novel Fungal Genus in the Mucoromycota with divergent Burkholderia-like Endosymbiotic Bacteria.</title>
        <authorList>
            <person name="Stajich J.E."/>
            <person name="Macias A.M."/>
            <person name="Carter-House D."/>
            <person name="Lovett B."/>
            <person name="Kasson L.R."/>
            <person name="Berry K."/>
            <person name="Grigoriev I."/>
            <person name="Chang Y."/>
            <person name="Spatafora J."/>
            <person name="Kasson M.T."/>
        </authorList>
    </citation>
    <scope>NUCLEOTIDE SEQUENCE</scope>
    <source>
        <strain evidence="3">NRRL A-21654</strain>
    </source>
</reference>
<feature type="compositionally biased region" description="Basic residues" evidence="2">
    <location>
        <begin position="20"/>
        <end position="29"/>
    </location>
</feature>
<feature type="compositionally biased region" description="Basic and acidic residues" evidence="2">
    <location>
        <begin position="255"/>
        <end position="264"/>
    </location>
</feature>
<proteinExistence type="inferred from homology"/>
<gene>
    <name evidence="3" type="primary">EIF4E</name>
    <name evidence="3" type="ORF">EC973_000240</name>
</gene>
<dbReference type="GO" id="GO:0016281">
    <property type="term" value="C:eukaryotic translation initiation factor 4F complex"/>
    <property type="evidence" value="ECO:0007669"/>
    <property type="project" value="TreeGrafter"/>
</dbReference>
<comment type="similarity">
    <text evidence="1">Belongs to the eukaryotic initiation factor 4E family.</text>
</comment>
<keyword evidence="1 3" id="KW-0396">Initiation factor</keyword>
<dbReference type="InterPro" id="IPR023398">
    <property type="entry name" value="TIF_eIF4e-like"/>
</dbReference>
<keyword evidence="1" id="KW-0648">Protein biosynthesis</keyword>
<evidence type="ECO:0000256" key="2">
    <source>
        <dbReference type="SAM" id="MobiDB-lite"/>
    </source>
</evidence>
<name>A0A8H7C0D8_9FUNG</name>
<dbReference type="OrthoDB" id="17977at2759"/>
<comment type="caution">
    <text evidence="3">The sequence shown here is derived from an EMBL/GenBank/DDBJ whole genome shotgun (WGS) entry which is preliminary data.</text>
</comment>
<dbReference type="Gene3D" id="3.30.760.10">
    <property type="entry name" value="RNA Cap, Translation Initiation Factor Eif4e"/>
    <property type="match status" value="1"/>
</dbReference>
<dbReference type="GO" id="GO:0000340">
    <property type="term" value="F:RNA 7-methylguanosine cap binding"/>
    <property type="evidence" value="ECO:0007669"/>
    <property type="project" value="TreeGrafter"/>
</dbReference>
<keyword evidence="4" id="KW-1185">Reference proteome</keyword>
<feature type="compositionally biased region" description="Basic and acidic residues" evidence="2">
    <location>
        <begin position="298"/>
        <end position="314"/>
    </location>
</feature>
<evidence type="ECO:0000313" key="4">
    <source>
        <dbReference type="Proteomes" id="UP000605846"/>
    </source>
</evidence>
<dbReference type="Pfam" id="PF01652">
    <property type="entry name" value="IF4E"/>
    <property type="match status" value="1"/>
</dbReference>
<sequence>MTSTFARRSHYFESNGYYGHNRRMGKSSRCRPSSHTAEHSAYSEVHQSDLDAAVTRIQSEYQMFAPVGKNHTLVHMPAPCQPRIEHRRCHQTNHPLPPNCDPLETTTREPLSDTSDFSMVVKKPRQQPATVWRGEMSGHRPTNHHYHQGRGERGRWGDVNNDHTRICRSTMGEKSDPIYHSRPPFPDHPHHPIFYNHPFPHDLMKLPECEEDMPYDRRASTTTTLSSDTTVIRRFSSASTTSSATSSSGSIHLLEKNDTIKESETVTGSNDCTSSEEVTIQKEEEEEEHEEEQEETTESSKQDEAVTGVKKETSSQKIEASMEQQQQQHQPTATEANMHGTIQARCTSTTMHDALPTGHCDDEAEKIPIWADPIKVRENPTRYGALKKYLREHDLSFSSPLPLPKSCTFYFSDTSAAKRTSSAAATSAAASNYIATVKPLFDCHTVRDFSARWRLYKERCNRPSQLLPNQNLYCFRTGVEPMWEDKVNRNGGRLTLCPSKTAMDEVFEWILCSFVGGNLYDHGLVGLVLARRARGDRIELWLDDSASQETMPALK</sequence>
<dbReference type="PANTHER" id="PTHR11960">
    <property type="entry name" value="EUKARYOTIC TRANSLATION INITIATION FACTOR 4E RELATED"/>
    <property type="match status" value="1"/>
</dbReference>
<feature type="region of interest" description="Disordered" evidence="2">
    <location>
        <begin position="16"/>
        <end position="43"/>
    </location>
</feature>
<dbReference type="GO" id="GO:0003743">
    <property type="term" value="F:translation initiation factor activity"/>
    <property type="evidence" value="ECO:0007669"/>
    <property type="project" value="UniProtKB-KW"/>
</dbReference>
<feature type="compositionally biased region" description="Acidic residues" evidence="2">
    <location>
        <begin position="283"/>
        <end position="297"/>
    </location>
</feature>
<feature type="region of interest" description="Disordered" evidence="2">
    <location>
        <begin position="255"/>
        <end position="335"/>
    </location>
</feature>
<evidence type="ECO:0000313" key="3">
    <source>
        <dbReference type="EMBL" id="KAF7731432.1"/>
    </source>
</evidence>
<keyword evidence="1" id="KW-0694">RNA-binding</keyword>
<protein>
    <submittedName>
        <fullName evidence="3">Translation initiation factor eIF4E</fullName>
    </submittedName>
</protein>
<dbReference type="EMBL" id="JABAYA010000010">
    <property type="protein sequence ID" value="KAF7731432.1"/>
    <property type="molecule type" value="Genomic_DNA"/>
</dbReference>
<dbReference type="AlphaFoldDB" id="A0A8H7C0D8"/>
<feature type="region of interest" description="Disordered" evidence="2">
    <location>
        <begin position="90"/>
        <end position="111"/>
    </location>
</feature>
<accession>A0A8H7C0D8</accession>
<organism evidence="3 4">
    <name type="scientific">Apophysomyces ossiformis</name>
    <dbReference type="NCBI Taxonomy" id="679940"/>
    <lineage>
        <taxon>Eukaryota</taxon>
        <taxon>Fungi</taxon>
        <taxon>Fungi incertae sedis</taxon>
        <taxon>Mucoromycota</taxon>
        <taxon>Mucoromycotina</taxon>
        <taxon>Mucoromycetes</taxon>
        <taxon>Mucorales</taxon>
        <taxon>Mucorineae</taxon>
        <taxon>Mucoraceae</taxon>
        <taxon>Apophysomyces</taxon>
    </lineage>
</organism>
<dbReference type="SUPFAM" id="SSF55418">
    <property type="entry name" value="eIF4e-like"/>
    <property type="match status" value="1"/>
</dbReference>